<dbReference type="AlphaFoldDB" id="A0A7Y0HEV7"/>
<dbReference type="InterPro" id="IPR052048">
    <property type="entry name" value="ST_Response_Regulator"/>
</dbReference>
<dbReference type="GO" id="GO:0000160">
    <property type="term" value="P:phosphorelay signal transduction system"/>
    <property type="evidence" value="ECO:0007669"/>
    <property type="project" value="InterPro"/>
</dbReference>
<dbReference type="Gene3D" id="3.40.50.2300">
    <property type="match status" value="1"/>
</dbReference>
<dbReference type="PROSITE" id="PS50110">
    <property type="entry name" value="RESPONSE_REGULATORY"/>
    <property type="match status" value="1"/>
</dbReference>
<evidence type="ECO:0000313" key="3">
    <source>
        <dbReference type="EMBL" id="NMM43958.1"/>
    </source>
</evidence>
<keyword evidence="1" id="KW-0597">Phosphoprotein</keyword>
<dbReference type="SUPFAM" id="SSF52172">
    <property type="entry name" value="CheY-like"/>
    <property type="match status" value="1"/>
</dbReference>
<keyword evidence="4" id="KW-1185">Reference proteome</keyword>
<dbReference type="EMBL" id="JABBNT010000002">
    <property type="protein sequence ID" value="NMM43958.1"/>
    <property type="molecule type" value="Genomic_DNA"/>
</dbReference>
<feature type="domain" description="Response regulatory" evidence="2">
    <location>
        <begin position="11"/>
        <end position="130"/>
    </location>
</feature>
<reference evidence="3 4" key="1">
    <citation type="submission" date="2020-04" db="EMBL/GenBank/DDBJ databases">
        <title>Rhodospirillaceae bacterium KN72 isolated from deep sea.</title>
        <authorList>
            <person name="Zhang D.-C."/>
        </authorList>
    </citation>
    <scope>NUCLEOTIDE SEQUENCE [LARGE SCALE GENOMIC DNA]</scope>
    <source>
        <strain evidence="3 4">KN72</strain>
    </source>
</reference>
<dbReference type="Pfam" id="PF00072">
    <property type="entry name" value="Response_reg"/>
    <property type="match status" value="1"/>
</dbReference>
<comment type="caution">
    <text evidence="3">The sequence shown here is derived from an EMBL/GenBank/DDBJ whole genome shotgun (WGS) entry which is preliminary data.</text>
</comment>
<dbReference type="PANTHER" id="PTHR43228">
    <property type="entry name" value="TWO-COMPONENT RESPONSE REGULATOR"/>
    <property type="match status" value="1"/>
</dbReference>
<name>A0A7Y0HEV7_9PROT</name>
<dbReference type="PANTHER" id="PTHR43228:SF1">
    <property type="entry name" value="TWO-COMPONENT RESPONSE REGULATOR ARR22"/>
    <property type="match status" value="1"/>
</dbReference>
<proteinExistence type="predicted"/>
<dbReference type="SMART" id="SM00448">
    <property type="entry name" value="REC"/>
    <property type="match status" value="1"/>
</dbReference>
<protein>
    <submittedName>
        <fullName evidence="3">Response regulator</fullName>
    </submittedName>
</protein>
<dbReference type="Proteomes" id="UP000539372">
    <property type="component" value="Unassembled WGS sequence"/>
</dbReference>
<sequence>MSKNYDFRNVRMLVVDDCKFMRNILERMLETLGVGYIRTATDGIDAWDLLYNDDFDILLTDWEMEPEDGPTFVHRVRQDPDSPSRYIPVIMLTGYTEKTKVTSARDFGITEFLAKPVAARSLHARLLNIIENPRPFVRTATFFGPCRRRLNLPTFDGIDRRASSEDALLI</sequence>
<gene>
    <name evidence="3" type="ORF">HH303_05690</name>
</gene>
<evidence type="ECO:0000313" key="4">
    <source>
        <dbReference type="Proteomes" id="UP000539372"/>
    </source>
</evidence>
<dbReference type="InterPro" id="IPR001789">
    <property type="entry name" value="Sig_transdc_resp-reg_receiver"/>
</dbReference>
<organism evidence="3 4">
    <name type="scientific">Pacificispira spongiicola</name>
    <dbReference type="NCBI Taxonomy" id="2729598"/>
    <lineage>
        <taxon>Bacteria</taxon>
        <taxon>Pseudomonadati</taxon>
        <taxon>Pseudomonadota</taxon>
        <taxon>Alphaproteobacteria</taxon>
        <taxon>Rhodospirillales</taxon>
        <taxon>Rhodospirillaceae</taxon>
        <taxon>Pacificispira</taxon>
    </lineage>
</organism>
<accession>A0A7Y0HEV7</accession>
<dbReference type="InterPro" id="IPR011006">
    <property type="entry name" value="CheY-like_superfamily"/>
</dbReference>
<feature type="modified residue" description="4-aspartylphosphate" evidence="1">
    <location>
        <position position="61"/>
    </location>
</feature>
<evidence type="ECO:0000259" key="2">
    <source>
        <dbReference type="PROSITE" id="PS50110"/>
    </source>
</evidence>
<dbReference type="RefSeq" id="WP_169624275.1">
    <property type="nucleotide sequence ID" value="NZ_JABBNT010000002.1"/>
</dbReference>
<evidence type="ECO:0000256" key="1">
    <source>
        <dbReference type="PROSITE-ProRule" id="PRU00169"/>
    </source>
</evidence>